<keyword evidence="8 12" id="KW-0413">Isomerase</keyword>
<dbReference type="RefSeq" id="WP_046478948.1">
    <property type="nucleotide sequence ID" value="NZ_LN829118.1"/>
</dbReference>
<dbReference type="Pfam" id="PF00254">
    <property type="entry name" value="FKBP_C"/>
    <property type="match status" value="1"/>
</dbReference>
<comment type="domain">
    <text evidence="12">Consists of 3 domains; the N-terminus binds the ribosome, the middle domain has PPIase activity, while the C-terminus has intrinsic chaperone activity on its own.</text>
</comment>
<evidence type="ECO:0000256" key="8">
    <source>
        <dbReference type="ARBA" id="ARBA00023235"/>
    </source>
</evidence>
<dbReference type="Proteomes" id="UP000033187">
    <property type="component" value="Chromosome 1"/>
</dbReference>
<sequence>MQVTETSSEGLKRELQVVVGVDELNERFSARLSAMKDRVNLKGFRKGKVPVAHLKKVYGKAVMAEVLEEAVKETSVKALKDREERPAFQPAIALTEDQQEIEKIINGEADLAYSMTFEVIPDIQVTDLAKLQLERPVAEVVDADIEDALGQLLERNVAYEEEEGRAASAGDQINIDFVGKIDGEAFEGGSAEGVDLVLGQAQFIPGFEEGLTGAKAGDTPTLNISFPEDYPATHLAGKAAEFEVKVNKVSKPKQPEASDEFAQTLGIEDLAKLKELLRERITSEFGEASRLKLKRKLLDQLEKAHEFELPPSMVDREFDMIWGQLTRNLEQEGKTFEDEGKPEEEVRKEYRAIAERRVRLGLVIGEIGDKNKIDVTSDELRKALMEQARRYPGQEKFVYEYYEKTPGALNELRAPLFEDKVVDYILELAKPTEKVVTKEELLKPDEDEAVQS</sequence>
<evidence type="ECO:0000313" key="17">
    <source>
        <dbReference type="Proteomes" id="UP000033187"/>
    </source>
</evidence>
<dbReference type="Gene3D" id="1.10.3120.10">
    <property type="entry name" value="Trigger factor, C-terminal domain"/>
    <property type="match status" value="1"/>
</dbReference>
<dbReference type="Gene3D" id="3.30.70.1050">
    <property type="entry name" value="Trigger factor ribosome-binding domain"/>
    <property type="match status" value="1"/>
</dbReference>
<dbReference type="InterPro" id="IPR037041">
    <property type="entry name" value="Trigger_fac_C_sf"/>
</dbReference>
<dbReference type="GO" id="GO:0051083">
    <property type="term" value="P:'de novo' cotranslational protein folding"/>
    <property type="evidence" value="ECO:0007669"/>
    <property type="project" value="TreeGrafter"/>
</dbReference>
<dbReference type="GO" id="GO:0043022">
    <property type="term" value="F:ribosome binding"/>
    <property type="evidence" value="ECO:0007669"/>
    <property type="project" value="TreeGrafter"/>
</dbReference>
<comment type="similarity">
    <text evidence="2 12 14">Belongs to the FKBP-type PPIase family. Tig subfamily.</text>
</comment>
<dbReference type="InterPro" id="IPR027304">
    <property type="entry name" value="Trigger_fact/SurA_dom_sf"/>
</dbReference>
<evidence type="ECO:0000256" key="10">
    <source>
        <dbReference type="ARBA" id="ARBA00024849"/>
    </source>
</evidence>
<keyword evidence="17" id="KW-1185">Reference proteome</keyword>
<dbReference type="KEGG" id="fiy:BN1229_v1_2811"/>
<dbReference type="GO" id="GO:0003755">
    <property type="term" value="F:peptidyl-prolyl cis-trans isomerase activity"/>
    <property type="evidence" value="ECO:0007669"/>
    <property type="project" value="UniProtKB-UniRule"/>
</dbReference>
<keyword evidence="6 12" id="KW-0697">Rotamase</keyword>
<comment type="subcellular location">
    <subcellularLocation>
        <location evidence="12">Cytoplasm</location>
    </subcellularLocation>
    <text evidence="12">About half TF is bound to the ribosome near the polypeptide exit tunnel while the other half is free in the cytoplasm.</text>
</comment>
<evidence type="ECO:0000256" key="7">
    <source>
        <dbReference type="ARBA" id="ARBA00023186"/>
    </source>
</evidence>
<evidence type="ECO:0000256" key="4">
    <source>
        <dbReference type="ARBA" id="ARBA00016902"/>
    </source>
</evidence>
<keyword evidence="12" id="KW-0963">Cytoplasm</keyword>
<dbReference type="SUPFAM" id="SSF102735">
    <property type="entry name" value="Trigger factor ribosome-binding domain"/>
    <property type="match status" value="1"/>
</dbReference>
<reference evidence="17" key="1">
    <citation type="submission" date="2015-02" db="EMBL/GenBank/DDBJ databases">
        <authorList>
            <person name="Chooi Y.-H."/>
        </authorList>
    </citation>
    <scope>NUCLEOTIDE SEQUENCE [LARGE SCALE GENOMIC DNA]</scope>
    <source>
        <strain evidence="17">strain Y</strain>
    </source>
</reference>
<dbReference type="InterPro" id="IPR005215">
    <property type="entry name" value="Trig_fac"/>
</dbReference>
<dbReference type="NCBIfam" id="TIGR00115">
    <property type="entry name" value="tig"/>
    <property type="match status" value="1"/>
</dbReference>
<dbReference type="SUPFAM" id="SSF54534">
    <property type="entry name" value="FKBP-like"/>
    <property type="match status" value="1"/>
</dbReference>
<evidence type="ECO:0000313" key="16">
    <source>
        <dbReference type="EMBL" id="CPR20891.1"/>
    </source>
</evidence>
<keyword evidence="9 12" id="KW-0131">Cell cycle</keyword>
<evidence type="ECO:0000256" key="9">
    <source>
        <dbReference type="ARBA" id="ARBA00023306"/>
    </source>
</evidence>
<dbReference type="InterPro" id="IPR046357">
    <property type="entry name" value="PPIase_dom_sf"/>
</dbReference>
<dbReference type="Gene3D" id="3.10.50.40">
    <property type="match status" value="1"/>
</dbReference>
<name>A0A0D6JHC7_9HYPH</name>
<dbReference type="AlphaFoldDB" id="A0A0D6JHC7"/>
<accession>A0A0D6JHC7</accession>
<evidence type="ECO:0000256" key="6">
    <source>
        <dbReference type="ARBA" id="ARBA00023110"/>
    </source>
</evidence>
<dbReference type="InterPro" id="IPR008880">
    <property type="entry name" value="Trigger_fac_C"/>
</dbReference>
<dbReference type="GO" id="GO:0015031">
    <property type="term" value="P:protein transport"/>
    <property type="evidence" value="ECO:0007669"/>
    <property type="project" value="UniProtKB-UniRule"/>
</dbReference>
<dbReference type="Pfam" id="PF05698">
    <property type="entry name" value="Trigger_C"/>
    <property type="match status" value="1"/>
</dbReference>
<keyword evidence="7 12" id="KW-0143">Chaperone</keyword>
<dbReference type="SUPFAM" id="SSF109998">
    <property type="entry name" value="Triger factor/SurA peptide-binding domain-like"/>
    <property type="match status" value="1"/>
</dbReference>
<dbReference type="GO" id="GO:0005737">
    <property type="term" value="C:cytoplasm"/>
    <property type="evidence" value="ECO:0007669"/>
    <property type="project" value="UniProtKB-SubCell"/>
</dbReference>
<dbReference type="PANTHER" id="PTHR30560">
    <property type="entry name" value="TRIGGER FACTOR CHAPERONE AND PEPTIDYL-PROLYL CIS/TRANS ISOMERASE"/>
    <property type="match status" value="1"/>
</dbReference>
<dbReference type="GO" id="GO:0051301">
    <property type="term" value="P:cell division"/>
    <property type="evidence" value="ECO:0007669"/>
    <property type="project" value="UniProtKB-KW"/>
</dbReference>
<evidence type="ECO:0000256" key="5">
    <source>
        <dbReference type="ARBA" id="ARBA00022618"/>
    </source>
</evidence>
<dbReference type="EMBL" id="LN829119">
    <property type="protein sequence ID" value="CPR20891.1"/>
    <property type="molecule type" value="Genomic_DNA"/>
</dbReference>
<organism evidence="16 17">
    <name type="scientific">Candidatus Filomicrobium marinum</name>
    <dbReference type="NCBI Taxonomy" id="1608628"/>
    <lineage>
        <taxon>Bacteria</taxon>
        <taxon>Pseudomonadati</taxon>
        <taxon>Pseudomonadota</taxon>
        <taxon>Alphaproteobacteria</taxon>
        <taxon>Hyphomicrobiales</taxon>
        <taxon>Hyphomicrobiaceae</taxon>
        <taxon>Filomicrobium</taxon>
    </lineage>
</organism>
<evidence type="ECO:0000256" key="11">
    <source>
        <dbReference type="ARBA" id="ARBA00029986"/>
    </source>
</evidence>
<keyword evidence="5 12" id="KW-0132">Cell division</keyword>
<dbReference type="PANTHER" id="PTHR30560:SF3">
    <property type="entry name" value="TRIGGER FACTOR-LIKE PROTEIN TIG, CHLOROPLASTIC"/>
    <property type="match status" value="1"/>
</dbReference>
<dbReference type="PROSITE" id="PS50059">
    <property type="entry name" value="FKBP_PPIASE"/>
    <property type="match status" value="1"/>
</dbReference>
<dbReference type="KEGG" id="fil:BN1229_v1_3109"/>
<dbReference type="InterPro" id="IPR001179">
    <property type="entry name" value="PPIase_FKBP_dom"/>
</dbReference>
<dbReference type="GO" id="GO:0044183">
    <property type="term" value="F:protein folding chaperone"/>
    <property type="evidence" value="ECO:0007669"/>
    <property type="project" value="TreeGrafter"/>
</dbReference>
<dbReference type="HAMAP" id="MF_00303">
    <property type="entry name" value="Trigger_factor_Tig"/>
    <property type="match status" value="1"/>
</dbReference>
<evidence type="ECO:0000259" key="15">
    <source>
        <dbReference type="PROSITE" id="PS50059"/>
    </source>
</evidence>
<dbReference type="EC" id="5.2.1.8" evidence="3 12"/>
<dbReference type="FunFam" id="3.10.50.40:FF:000001">
    <property type="entry name" value="Trigger factor"/>
    <property type="match status" value="1"/>
</dbReference>
<comment type="function">
    <text evidence="10 12">Involved in protein export. Acts as a chaperone by maintaining the newly synthesized protein in an open conformation. Functions as a peptidyl-prolyl cis-trans isomerase.</text>
</comment>
<gene>
    <name evidence="12 16" type="primary">tig</name>
    <name evidence="16" type="ORF">YBN1229_v1_2811</name>
</gene>
<evidence type="ECO:0000256" key="3">
    <source>
        <dbReference type="ARBA" id="ARBA00013194"/>
    </source>
</evidence>
<dbReference type="InterPro" id="IPR008881">
    <property type="entry name" value="Trigger_fac_ribosome-bd_bac"/>
</dbReference>
<protein>
    <recommendedName>
        <fullName evidence="4 12">Trigger factor</fullName>
        <shortName evidence="12">TF</shortName>
        <ecNumber evidence="3 12">5.2.1.8</ecNumber>
    </recommendedName>
    <alternativeName>
        <fullName evidence="11 12">PPIase</fullName>
    </alternativeName>
</protein>
<proteinExistence type="inferred from homology"/>
<comment type="catalytic activity">
    <reaction evidence="1 12 13">
        <text>[protein]-peptidylproline (omega=180) = [protein]-peptidylproline (omega=0)</text>
        <dbReference type="Rhea" id="RHEA:16237"/>
        <dbReference type="Rhea" id="RHEA-COMP:10747"/>
        <dbReference type="Rhea" id="RHEA-COMP:10748"/>
        <dbReference type="ChEBI" id="CHEBI:83833"/>
        <dbReference type="ChEBI" id="CHEBI:83834"/>
        <dbReference type="EC" id="5.2.1.8"/>
    </reaction>
</comment>
<dbReference type="PIRSF" id="PIRSF003095">
    <property type="entry name" value="Trigger_factor"/>
    <property type="match status" value="1"/>
</dbReference>
<dbReference type="Pfam" id="PF05697">
    <property type="entry name" value="Trigger_N"/>
    <property type="match status" value="1"/>
</dbReference>
<evidence type="ECO:0000256" key="13">
    <source>
        <dbReference type="PROSITE-ProRule" id="PRU00277"/>
    </source>
</evidence>
<dbReference type="OrthoDB" id="9767721at2"/>
<dbReference type="InterPro" id="IPR036611">
    <property type="entry name" value="Trigger_fac_ribosome-bd_sf"/>
</dbReference>
<evidence type="ECO:0000256" key="12">
    <source>
        <dbReference type="HAMAP-Rule" id="MF_00303"/>
    </source>
</evidence>
<evidence type="ECO:0000256" key="1">
    <source>
        <dbReference type="ARBA" id="ARBA00000971"/>
    </source>
</evidence>
<feature type="domain" description="PPIase FKBP-type" evidence="15">
    <location>
        <begin position="170"/>
        <end position="230"/>
    </location>
</feature>
<dbReference type="GO" id="GO:0043335">
    <property type="term" value="P:protein unfolding"/>
    <property type="evidence" value="ECO:0007669"/>
    <property type="project" value="TreeGrafter"/>
</dbReference>
<evidence type="ECO:0000256" key="14">
    <source>
        <dbReference type="RuleBase" id="RU003914"/>
    </source>
</evidence>
<evidence type="ECO:0000256" key="2">
    <source>
        <dbReference type="ARBA" id="ARBA00005464"/>
    </source>
</evidence>